<comment type="similarity">
    <text evidence="4">Belongs to the ThTPase family.</text>
</comment>
<accession>A0A8J9T422</accession>
<name>A0A8J9T422_PHATR</name>
<dbReference type="GO" id="GO:0005737">
    <property type="term" value="C:cytoplasm"/>
    <property type="evidence" value="ECO:0007669"/>
    <property type="project" value="UniProtKB-SubCell"/>
</dbReference>
<dbReference type="PANTHER" id="PTHR14586">
    <property type="entry name" value="THIAMINE-TRIPHOSPHATASE"/>
    <property type="match status" value="1"/>
</dbReference>
<evidence type="ECO:0000256" key="2">
    <source>
        <dbReference type="ARBA" id="ARBA00002106"/>
    </source>
</evidence>
<evidence type="ECO:0000256" key="9">
    <source>
        <dbReference type="ARBA" id="ARBA00022723"/>
    </source>
</evidence>
<evidence type="ECO:0000256" key="4">
    <source>
        <dbReference type="ARBA" id="ARBA00008181"/>
    </source>
</evidence>
<dbReference type="Proteomes" id="UP000836788">
    <property type="component" value="Chromosome 2"/>
</dbReference>
<evidence type="ECO:0000313" key="15">
    <source>
        <dbReference type="EMBL" id="CAG9284047.1"/>
    </source>
</evidence>
<sequence length="281" mass="32150">MAFVFCQSNLSIALPISRIRFLTCSLRTSQLPRQHSNSDVFEVEQKFPLSLDSLPILEERLRILGFEQITTKELTDWYFDNVCSDLVQQDCWLRYREDENQGEWQLKKGVRGQYNGANTSTVYEEIEGAKALNAAVDLLAKVERKADVPLPFEFAGFAPFHIPKLLEEISLLQLHPFARILTKRASWVSTDQCNMMFWALTVDLDITDFGYAVGEVEAMIKDRRDVPRARAAINGLVKRLKPVGTHSTIAIGKLEYYLQSRQPELYQMCIERGIVKEPAAE</sequence>
<dbReference type="InterPro" id="IPR039582">
    <property type="entry name" value="THTPA"/>
</dbReference>
<dbReference type="EC" id="3.6.1.28" evidence="6"/>
<evidence type="ECO:0000256" key="3">
    <source>
        <dbReference type="ARBA" id="ARBA00004496"/>
    </source>
</evidence>
<proteinExistence type="inferred from homology"/>
<keyword evidence="8" id="KW-0963">Cytoplasm</keyword>
<keyword evidence="10" id="KW-0378">Hydrolase</keyword>
<dbReference type="InterPro" id="IPR023577">
    <property type="entry name" value="CYTH_domain"/>
</dbReference>
<comment type="subunit">
    <text evidence="5">Monomer.</text>
</comment>
<keyword evidence="11" id="KW-0460">Magnesium</keyword>
<dbReference type="EMBL" id="OU594943">
    <property type="protein sequence ID" value="CAG9284047.1"/>
    <property type="molecule type" value="Genomic_DNA"/>
</dbReference>
<gene>
    <name evidence="15" type="ORF">PTTT1_LOCUS24715</name>
</gene>
<dbReference type="GO" id="GO:0050333">
    <property type="term" value="F:thiamine triphosphate phosphatase activity"/>
    <property type="evidence" value="ECO:0007669"/>
    <property type="project" value="UniProtKB-EC"/>
</dbReference>
<comment type="subcellular location">
    <subcellularLocation>
        <location evidence="3">Cytoplasm</location>
    </subcellularLocation>
</comment>
<organism evidence="15">
    <name type="scientific">Phaeodactylum tricornutum</name>
    <name type="common">Diatom</name>
    <dbReference type="NCBI Taxonomy" id="2850"/>
    <lineage>
        <taxon>Eukaryota</taxon>
        <taxon>Sar</taxon>
        <taxon>Stramenopiles</taxon>
        <taxon>Ochrophyta</taxon>
        <taxon>Bacillariophyta</taxon>
        <taxon>Bacillariophyceae</taxon>
        <taxon>Bacillariophycidae</taxon>
        <taxon>Naviculales</taxon>
        <taxon>Phaeodactylaceae</taxon>
        <taxon>Phaeodactylum</taxon>
    </lineage>
</organism>
<keyword evidence="12" id="KW-0007">Acetylation</keyword>
<dbReference type="InterPro" id="IPR012177">
    <property type="entry name" value="ThTPase_euk"/>
</dbReference>
<evidence type="ECO:0000259" key="14">
    <source>
        <dbReference type="PROSITE" id="PS51707"/>
    </source>
</evidence>
<comment type="function">
    <text evidence="2">Hydrolase highly specific for thiamine triphosphate (ThTP).</text>
</comment>
<dbReference type="GO" id="GO:0000287">
    <property type="term" value="F:magnesium ion binding"/>
    <property type="evidence" value="ECO:0007669"/>
    <property type="project" value="TreeGrafter"/>
</dbReference>
<evidence type="ECO:0000256" key="11">
    <source>
        <dbReference type="ARBA" id="ARBA00022842"/>
    </source>
</evidence>
<dbReference type="InterPro" id="IPR033469">
    <property type="entry name" value="CYTH-like_dom_sf"/>
</dbReference>
<evidence type="ECO:0000256" key="6">
    <source>
        <dbReference type="ARBA" id="ARBA00012378"/>
    </source>
</evidence>
<evidence type="ECO:0000256" key="5">
    <source>
        <dbReference type="ARBA" id="ARBA00011245"/>
    </source>
</evidence>
<dbReference type="PANTHER" id="PTHR14586:SF1">
    <property type="entry name" value="THIAMINE-TRIPHOSPHATASE"/>
    <property type="match status" value="1"/>
</dbReference>
<dbReference type="CDD" id="cd07758">
    <property type="entry name" value="ThTPase"/>
    <property type="match status" value="1"/>
</dbReference>
<protein>
    <recommendedName>
        <fullName evidence="7">Thiamine-triphosphatase</fullName>
        <ecNumber evidence="6">3.6.1.28</ecNumber>
    </recommendedName>
</protein>
<dbReference type="Gene3D" id="2.40.320.10">
    <property type="entry name" value="Hypothetical Protein Pfu-838710-001"/>
    <property type="match status" value="1"/>
</dbReference>
<keyword evidence="9" id="KW-0479">Metal-binding</keyword>
<dbReference type="SUPFAM" id="SSF55154">
    <property type="entry name" value="CYTH-like phosphatases"/>
    <property type="match status" value="1"/>
</dbReference>
<evidence type="ECO:0000256" key="10">
    <source>
        <dbReference type="ARBA" id="ARBA00022801"/>
    </source>
</evidence>
<dbReference type="Pfam" id="PF01928">
    <property type="entry name" value="CYTH"/>
    <property type="match status" value="1"/>
</dbReference>
<feature type="domain" description="CYTH" evidence="14">
    <location>
        <begin position="40"/>
        <end position="263"/>
    </location>
</feature>
<comment type="catalytic activity">
    <reaction evidence="13">
        <text>thiamine triphosphate + H2O = thiamine diphosphate + phosphate + H(+)</text>
        <dbReference type="Rhea" id="RHEA:11744"/>
        <dbReference type="ChEBI" id="CHEBI:15377"/>
        <dbReference type="ChEBI" id="CHEBI:15378"/>
        <dbReference type="ChEBI" id="CHEBI:43474"/>
        <dbReference type="ChEBI" id="CHEBI:58937"/>
        <dbReference type="ChEBI" id="CHEBI:58938"/>
        <dbReference type="EC" id="3.6.1.28"/>
    </reaction>
</comment>
<dbReference type="AlphaFoldDB" id="A0A8J9T422"/>
<evidence type="ECO:0000256" key="8">
    <source>
        <dbReference type="ARBA" id="ARBA00022490"/>
    </source>
</evidence>
<reference evidence="15" key="1">
    <citation type="submission" date="2022-02" db="EMBL/GenBank/DDBJ databases">
        <authorList>
            <person name="Giguere J D."/>
        </authorList>
    </citation>
    <scope>NUCLEOTIDE SEQUENCE</scope>
    <source>
        <strain evidence="15">CCAP 1055/1</strain>
    </source>
</reference>
<evidence type="ECO:0000256" key="7">
    <source>
        <dbReference type="ARBA" id="ARBA00020088"/>
    </source>
</evidence>
<evidence type="ECO:0000256" key="1">
    <source>
        <dbReference type="ARBA" id="ARBA00001946"/>
    </source>
</evidence>
<comment type="cofactor">
    <cofactor evidence="1">
        <name>Mg(2+)</name>
        <dbReference type="ChEBI" id="CHEBI:18420"/>
    </cofactor>
</comment>
<evidence type="ECO:0000256" key="12">
    <source>
        <dbReference type="ARBA" id="ARBA00022990"/>
    </source>
</evidence>
<dbReference type="GO" id="GO:0006772">
    <property type="term" value="P:thiamine metabolic process"/>
    <property type="evidence" value="ECO:0007669"/>
    <property type="project" value="InterPro"/>
</dbReference>
<evidence type="ECO:0000256" key="13">
    <source>
        <dbReference type="ARBA" id="ARBA00048194"/>
    </source>
</evidence>
<dbReference type="PROSITE" id="PS51707">
    <property type="entry name" value="CYTH"/>
    <property type="match status" value="1"/>
</dbReference>
<dbReference type="GO" id="GO:0042357">
    <property type="term" value="P:thiamine diphosphate metabolic process"/>
    <property type="evidence" value="ECO:0007669"/>
    <property type="project" value="TreeGrafter"/>
</dbReference>